<dbReference type="SUPFAM" id="SSF48008">
    <property type="entry name" value="GntR ligand-binding domain-like"/>
    <property type="match status" value="1"/>
</dbReference>
<accession>A0A7C9R6L3</accession>
<dbReference type="GO" id="GO:0003677">
    <property type="term" value="F:DNA binding"/>
    <property type="evidence" value="ECO:0007669"/>
    <property type="project" value="UniProtKB-KW"/>
</dbReference>
<organism evidence="5 6">
    <name type="scientific">Mesorhizobium zhangyense</name>
    <dbReference type="NCBI Taxonomy" id="1776730"/>
    <lineage>
        <taxon>Bacteria</taxon>
        <taxon>Pseudomonadati</taxon>
        <taxon>Pseudomonadota</taxon>
        <taxon>Alphaproteobacteria</taxon>
        <taxon>Hyphomicrobiales</taxon>
        <taxon>Phyllobacteriaceae</taxon>
        <taxon>Mesorhizobium</taxon>
    </lineage>
</organism>
<evidence type="ECO:0000313" key="6">
    <source>
        <dbReference type="Proteomes" id="UP000481252"/>
    </source>
</evidence>
<comment type="caution">
    <text evidence="5">The sequence shown here is derived from an EMBL/GenBank/DDBJ whole genome shotgun (WGS) entry which is preliminary data.</text>
</comment>
<dbReference type="EMBL" id="JAAKZG010000004">
    <property type="protein sequence ID" value="NGN41420.1"/>
    <property type="molecule type" value="Genomic_DNA"/>
</dbReference>
<dbReference type="InterPro" id="IPR036390">
    <property type="entry name" value="WH_DNA-bd_sf"/>
</dbReference>
<keyword evidence="2" id="KW-0238">DNA-binding</keyword>
<dbReference type="AlphaFoldDB" id="A0A7C9R6L3"/>
<dbReference type="SUPFAM" id="SSF46785">
    <property type="entry name" value="Winged helix' DNA-binding domain"/>
    <property type="match status" value="1"/>
</dbReference>
<dbReference type="PANTHER" id="PTHR43537:SF5">
    <property type="entry name" value="UXU OPERON TRANSCRIPTIONAL REGULATOR"/>
    <property type="match status" value="1"/>
</dbReference>
<name>A0A7C9R6L3_9HYPH</name>
<dbReference type="InterPro" id="IPR008920">
    <property type="entry name" value="TF_FadR/GntR_C"/>
</dbReference>
<dbReference type="Gene3D" id="1.10.10.10">
    <property type="entry name" value="Winged helix-like DNA-binding domain superfamily/Winged helix DNA-binding domain"/>
    <property type="match status" value="1"/>
</dbReference>
<dbReference type="InterPro" id="IPR036388">
    <property type="entry name" value="WH-like_DNA-bd_sf"/>
</dbReference>
<keyword evidence="1" id="KW-0805">Transcription regulation</keyword>
<evidence type="ECO:0000256" key="1">
    <source>
        <dbReference type="ARBA" id="ARBA00023015"/>
    </source>
</evidence>
<dbReference type="Gene3D" id="1.20.120.530">
    <property type="entry name" value="GntR ligand-binding domain-like"/>
    <property type="match status" value="1"/>
</dbReference>
<dbReference type="InterPro" id="IPR000524">
    <property type="entry name" value="Tscrpt_reg_HTH_GntR"/>
</dbReference>
<dbReference type="PRINTS" id="PR00035">
    <property type="entry name" value="HTHGNTR"/>
</dbReference>
<dbReference type="SMART" id="SM00895">
    <property type="entry name" value="FCD"/>
    <property type="match status" value="1"/>
</dbReference>
<dbReference type="InterPro" id="IPR011711">
    <property type="entry name" value="GntR_C"/>
</dbReference>
<evidence type="ECO:0000313" key="5">
    <source>
        <dbReference type="EMBL" id="NGN41420.1"/>
    </source>
</evidence>
<feature type="domain" description="GntR C-terminal" evidence="4">
    <location>
        <begin position="87"/>
        <end position="209"/>
    </location>
</feature>
<dbReference type="Proteomes" id="UP000481252">
    <property type="component" value="Unassembled WGS sequence"/>
</dbReference>
<dbReference type="RefSeq" id="WP_165116915.1">
    <property type="nucleotide sequence ID" value="NZ_JAAKZG010000004.1"/>
</dbReference>
<sequence>MTAFKPTIVPSEVDDVISAIRQIQEESGKLPSERDLADLLNVKRHQLRKALDAMRRAGDLGPVRARRAPTAMPKYGEELVRVTNPIEVLELRLIMEPGLARLASLRASAFEIARIMEAATTPENASSGQIDLAFHLAIVGAARNHLASEFYKMLRQVGVDARMKIARTAEPTCPKRIAQRDAEHRLIAEAISQRDPEAAEAAMRAHLLSVQKQITERSNAGAFAA</sequence>
<keyword evidence="6" id="KW-1185">Reference proteome</keyword>
<evidence type="ECO:0000256" key="2">
    <source>
        <dbReference type="ARBA" id="ARBA00023125"/>
    </source>
</evidence>
<dbReference type="Pfam" id="PF07729">
    <property type="entry name" value="FCD"/>
    <property type="match status" value="1"/>
</dbReference>
<reference evidence="5 6" key="1">
    <citation type="submission" date="2020-02" db="EMBL/GenBank/DDBJ databases">
        <title>Genome sequence of the type strain CGMCC 1.15528 of Mesorhizobium zhangyense.</title>
        <authorList>
            <person name="Gao J."/>
            <person name="Sun J."/>
        </authorList>
    </citation>
    <scope>NUCLEOTIDE SEQUENCE [LARGE SCALE GENOMIC DNA]</scope>
    <source>
        <strain evidence="5 6">CGMCC 1.15528</strain>
    </source>
</reference>
<evidence type="ECO:0000256" key="3">
    <source>
        <dbReference type="ARBA" id="ARBA00023163"/>
    </source>
</evidence>
<keyword evidence="3" id="KW-0804">Transcription</keyword>
<proteinExistence type="predicted"/>
<evidence type="ECO:0000259" key="4">
    <source>
        <dbReference type="SMART" id="SM00895"/>
    </source>
</evidence>
<protein>
    <submittedName>
        <fullName evidence="5">FadR family transcriptional regulator</fullName>
    </submittedName>
</protein>
<dbReference type="GO" id="GO:0003700">
    <property type="term" value="F:DNA-binding transcription factor activity"/>
    <property type="evidence" value="ECO:0007669"/>
    <property type="project" value="InterPro"/>
</dbReference>
<dbReference type="PANTHER" id="PTHR43537">
    <property type="entry name" value="TRANSCRIPTIONAL REGULATOR, GNTR FAMILY"/>
    <property type="match status" value="1"/>
</dbReference>
<gene>
    <name evidence="5" type="ORF">G6N74_10105</name>
</gene>